<feature type="region of interest" description="Disordered" evidence="1">
    <location>
        <begin position="1"/>
        <end position="36"/>
    </location>
</feature>
<proteinExistence type="predicted"/>
<reference evidence="2 3" key="1">
    <citation type="submission" date="2016-06" db="EMBL/GenBank/DDBJ databases">
        <authorList>
            <person name="Kjaerup R.B."/>
            <person name="Dalgaard T.S."/>
            <person name="Juul-Madsen H.R."/>
        </authorList>
    </citation>
    <scope>NUCLEOTIDE SEQUENCE [LARGE SCALE GENOMIC DNA]</scope>
    <source>
        <strain evidence="2 3">DSM 45577</strain>
    </source>
</reference>
<name>A0A1C6TVD9_9ACTN</name>
<sequence>MSFAGQGFVVVQPSEEAPVTGSGQQEQRGGLGSLLS</sequence>
<evidence type="ECO:0000313" key="2">
    <source>
        <dbReference type="EMBL" id="SCL45780.1"/>
    </source>
</evidence>
<dbReference type="EMBL" id="FMIA01000002">
    <property type="protein sequence ID" value="SCL45780.1"/>
    <property type="molecule type" value="Genomic_DNA"/>
</dbReference>
<evidence type="ECO:0000313" key="3">
    <source>
        <dbReference type="Proteomes" id="UP000198937"/>
    </source>
</evidence>
<dbReference type="AlphaFoldDB" id="A0A1C6TVD9"/>
<organism evidence="2 3">
    <name type="scientific">Micromonospora yangpuensis</name>
    <dbReference type="NCBI Taxonomy" id="683228"/>
    <lineage>
        <taxon>Bacteria</taxon>
        <taxon>Bacillati</taxon>
        <taxon>Actinomycetota</taxon>
        <taxon>Actinomycetes</taxon>
        <taxon>Micromonosporales</taxon>
        <taxon>Micromonosporaceae</taxon>
        <taxon>Micromonospora</taxon>
    </lineage>
</organism>
<gene>
    <name evidence="2" type="ORF">GA0070617_0029</name>
</gene>
<dbReference type="Proteomes" id="UP000198937">
    <property type="component" value="Unassembled WGS sequence"/>
</dbReference>
<keyword evidence="3" id="KW-1185">Reference proteome</keyword>
<evidence type="ECO:0000256" key="1">
    <source>
        <dbReference type="SAM" id="MobiDB-lite"/>
    </source>
</evidence>
<protein>
    <submittedName>
        <fullName evidence="2">Uncharacterized protein</fullName>
    </submittedName>
</protein>
<accession>A0A1C6TVD9</accession>